<comment type="similarity">
    <text evidence="2">Belongs to the enoyl-CoA hydratase/isomerase family.</text>
</comment>
<dbReference type="SUPFAM" id="SSF52096">
    <property type="entry name" value="ClpP/crotonase"/>
    <property type="match status" value="1"/>
</dbReference>
<protein>
    <submittedName>
        <fullName evidence="4">Enoyl-hydratase</fullName>
    </submittedName>
</protein>
<keyword evidence="5" id="KW-1185">Reference proteome</keyword>
<dbReference type="PANTHER" id="PTHR43684:SF4">
    <property type="entry name" value="ENOYL-COA HYDRATASE_ISOMERASE FAMILY PROTEIN (AFU_ORTHOLOGUE AFUA_1G01890)"/>
    <property type="match status" value="1"/>
</dbReference>
<dbReference type="InterPro" id="IPR014748">
    <property type="entry name" value="Enoyl-CoA_hydra_C"/>
</dbReference>
<gene>
    <name evidence="4" type="ORF">GMOD_00001431</name>
</gene>
<organism evidence="4 5">
    <name type="scientific">Pyrenophora seminiperda CCB06</name>
    <dbReference type="NCBI Taxonomy" id="1302712"/>
    <lineage>
        <taxon>Eukaryota</taxon>
        <taxon>Fungi</taxon>
        <taxon>Dikarya</taxon>
        <taxon>Ascomycota</taxon>
        <taxon>Pezizomycotina</taxon>
        <taxon>Dothideomycetes</taxon>
        <taxon>Pleosporomycetidae</taxon>
        <taxon>Pleosporales</taxon>
        <taxon>Pleosporineae</taxon>
        <taxon>Pleosporaceae</taxon>
        <taxon>Pyrenophora</taxon>
    </lineage>
</organism>
<dbReference type="EMBL" id="KE747810">
    <property type="protein sequence ID" value="RMZ67498.1"/>
    <property type="molecule type" value="Genomic_DNA"/>
</dbReference>
<dbReference type="PANTHER" id="PTHR43684">
    <property type="match status" value="1"/>
</dbReference>
<dbReference type="InterPro" id="IPR029045">
    <property type="entry name" value="ClpP/crotonase-like_dom_sf"/>
</dbReference>
<evidence type="ECO:0000313" key="5">
    <source>
        <dbReference type="Proteomes" id="UP000265663"/>
    </source>
</evidence>
<comment type="pathway">
    <text evidence="1">Mycotoxin biosynthesis.</text>
</comment>
<dbReference type="OrthoDB" id="2018133at2759"/>
<dbReference type="Gene3D" id="3.90.226.10">
    <property type="entry name" value="2-enoyl-CoA Hydratase, Chain A, domain 1"/>
    <property type="match status" value="1"/>
</dbReference>
<dbReference type="Pfam" id="PF00378">
    <property type="entry name" value="ECH_1"/>
    <property type="match status" value="1"/>
</dbReference>
<keyword evidence="3" id="KW-0843">Virulence</keyword>
<dbReference type="AlphaFoldDB" id="A0A3M7LZ57"/>
<dbReference type="InterPro" id="IPR051053">
    <property type="entry name" value="ECH/Chromodomain_protein"/>
</dbReference>
<evidence type="ECO:0000313" key="4">
    <source>
        <dbReference type="EMBL" id="RMZ67498.1"/>
    </source>
</evidence>
<dbReference type="InterPro" id="IPR001753">
    <property type="entry name" value="Enoyl-CoA_hydra/iso"/>
</dbReference>
<evidence type="ECO:0000256" key="2">
    <source>
        <dbReference type="ARBA" id="ARBA00005254"/>
    </source>
</evidence>
<evidence type="ECO:0000256" key="3">
    <source>
        <dbReference type="ARBA" id="ARBA00023026"/>
    </source>
</evidence>
<dbReference type="CDD" id="cd06558">
    <property type="entry name" value="crotonase-like"/>
    <property type="match status" value="1"/>
</dbReference>
<reference evidence="4 5" key="1">
    <citation type="journal article" date="2014" name="PLoS ONE">
        <title>De novo Genome Assembly of the Fungal Plant Pathogen Pyrenophora semeniperda.</title>
        <authorList>
            <person name="Soliai M.M."/>
            <person name="Meyer S.E."/>
            <person name="Udall J.A."/>
            <person name="Elzinga D.E."/>
            <person name="Hermansen R.A."/>
            <person name="Bodily P.M."/>
            <person name="Hart A.A."/>
            <person name="Coleman C.E."/>
        </authorList>
    </citation>
    <scope>NUCLEOTIDE SEQUENCE [LARGE SCALE GENOMIC DNA]</scope>
    <source>
        <strain evidence="4 5">CCB06</strain>
        <tissue evidence="4">Mycelium</tissue>
    </source>
</reference>
<sequence>MERIELHIETTSTTMSSISFPESYNDLPFTQIQTRHHPPEPSIIILTLHRPNNHNAFTPTMRDEIVKAYTLFDADPRVKCIVVTGHGRIFCAGADLDDGFGKGVNGGPDAEKVQEHRDGGGIAALAIHHCRKPSIAALQGPAVGIGITLTLPMNIRIAHSTAKIGFVFARRGLVMEACSSYFLPRLIGYSRAMQAVTTGATYPASDRVWDGLFAETCERSEDVVPAALKVAVDVVRNTSAVSTYLMKELMFRDRGSAEGQHLLDSRVIYELFGSADNTEGVQSFMEKRQAVFTGTMETTNVTGYPWWMPLDTSGRPKGATVGRAKI</sequence>
<name>A0A3M7LZ57_9PLEO</name>
<dbReference type="Gene3D" id="1.10.12.10">
    <property type="entry name" value="Lyase 2-enoyl-coa Hydratase, Chain A, domain 2"/>
    <property type="match status" value="1"/>
</dbReference>
<accession>A0A3M7LZ57</accession>
<proteinExistence type="inferred from homology"/>
<dbReference type="Proteomes" id="UP000265663">
    <property type="component" value="Unassembled WGS sequence"/>
</dbReference>
<evidence type="ECO:0000256" key="1">
    <source>
        <dbReference type="ARBA" id="ARBA00004685"/>
    </source>
</evidence>